<name>A0A098M7M6_9BACL</name>
<keyword evidence="2" id="KW-1185">Reference proteome</keyword>
<dbReference type="eggNOG" id="COG1653">
    <property type="taxonomic scope" value="Bacteria"/>
</dbReference>
<proteinExistence type="predicted"/>
<reference evidence="1 2" key="2">
    <citation type="submission" date="2014-10" db="EMBL/GenBank/DDBJ databases">
        <title>Comparative genomics of the Paenibacillus odorifer group.</title>
        <authorList>
            <person name="Tsai Y.-C."/>
            <person name="Martin N."/>
            <person name="Korlach J."/>
            <person name="Wiedmann M."/>
        </authorList>
    </citation>
    <scope>NUCLEOTIDE SEQUENCE [LARGE SCALE GENOMIC DNA]</scope>
    <source>
        <strain evidence="1 2">DSM 18334</strain>
    </source>
</reference>
<dbReference type="Gene3D" id="3.40.190.10">
    <property type="entry name" value="Periplasmic binding protein-like II"/>
    <property type="match status" value="1"/>
</dbReference>
<accession>A0A098M7M6</accession>
<organism evidence="1 2">
    <name type="scientific">Paenibacillus wynnii</name>
    <dbReference type="NCBI Taxonomy" id="268407"/>
    <lineage>
        <taxon>Bacteria</taxon>
        <taxon>Bacillati</taxon>
        <taxon>Bacillota</taxon>
        <taxon>Bacilli</taxon>
        <taxon>Bacillales</taxon>
        <taxon>Paenibacillaceae</taxon>
        <taxon>Paenibacillus</taxon>
    </lineage>
</organism>
<evidence type="ECO:0000313" key="1">
    <source>
        <dbReference type="EMBL" id="KGE18584.1"/>
    </source>
</evidence>
<protein>
    <recommendedName>
        <fullName evidence="3">ABC transporter substrate-binding protein</fullName>
    </recommendedName>
</protein>
<dbReference type="EMBL" id="JQCR01000002">
    <property type="protein sequence ID" value="KGE18584.1"/>
    <property type="molecule type" value="Genomic_DNA"/>
</dbReference>
<dbReference type="SUPFAM" id="SSF53850">
    <property type="entry name" value="Periplasmic binding protein-like II"/>
    <property type="match status" value="1"/>
</dbReference>
<sequence>MIAALLVFMTLISGCGGSDENTVTIFMMDKAGSPSTIGETMEKGLKDKLGPDLKVEFNAMGIYNLQKLMVEYAAGANDIVILSKEDAVIYGKNGANLPLDAYFSPDDYPEGVFEGGISVEGEDDLRQEKHLYAIPASKLKMFKDTGYAPEELFVTVAVSTDNMDQSVKAIKAMME</sequence>
<evidence type="ECO:0000313" key="2">
    <source>
        <dbReference type="Proteomes" id="UP000029734"/>
    </source>
</evidence>
<reference evidence="1 2" key="1">
    <citation type="submission" date="2014-08" db="EMBL/GenBank/DDBJ databases">
        <authorList>
            <person name="den Bakker H.C."/>
        </authorList>
    </citation>
    <scope>NUCLEOTIDE SEQUENCE [LARGE SCALE GENOMIC DNA]</scope>
    <source>
        <strain evidence="1 2">DSM 18334</strain>
    </source>
</reference>
<evidence type="ECO:0008006" key="3">
    <source>
        <dbReference type="Google" id="ProtNLM"/>
    </source>
</evidence>
<dbReference type="STRING" id="268407.PWYN_03800"/>
<dbReference type="Proteomes" id="UP000029734">
    <property type="component" value="Unassembled WGS sequence"/>
</dbReference>
<gene>
    <name evidence="1" type="ORF">PWYN_03800</name>
</gene>
<comment type="caution">
    <text evidence="1">The sequence shown here is derived from an EMBL/GenBank/DDBJ whole genome shotgun (WGS) entry which is preliminary data.</text>
</comment>
<dbReference type="AlphaFoldDB" id="A0A098M7M6"/>